<dbReference type="PANTHER" id="PTHR43297:SF13">
    <property type="entry name" value="NICKEL ABC TRANSPORTER, ATP-BINDING PROTEIN"/>
    <property type="match status" value="1"/>
</dbReference>
<dbReference type="GO" id="GO:0005524">
    <property type="term" value="F:ATP binding"/>
    <property type="evidence" value="ECO:0007669"/>
    <property type="project" value="UniProtKB-KW"/>
</dbReference>
<accession>A0A926DTT9</accession>
<keyword evidence="18" id="KW-1185">Reference proteome</keyword>
<proteinExistence type="inferred from homology"/>
<evidence type="ECO:0000256" key="11">
    <source>
        <dbReference type="ARBA" id="ARBA00023136"/>
    </source>
</evidence>
<dbReference type="GO" id="GO:0015413">
    <property type="term" value="F:ABC-type nickel transporter activity"/>
    <property type="evidence" value="ECO:0007669"/>
    <property type="project" value="UniProtKB-EC"/>
</dbReference>
<dbReference type="GO" id="GO:0005886">
    <property type="term" value="C:plasma membrane"/>
    <property type="evidence" value="ECO:0007669"/>
    <property type="project" value="UniProtKB-SubCell"/>
</dbReference>
<evidence type="ECO:0000256" key="5">
    <source>
        <dbReference type="ARBA" id="ARBA00022596"/>
    </source>
</evidence>
<evidence type="ECO:0000256" key="13">
    <source>
        <dbReference type="ARBA" id="ARBA00039098"/>
    </source>
</evidence>
<dbReference type="PANTHER" id="PTHR43297">
    <property type="entry name" value="OLIGOPEPTIDE TRANSPORT ATP-BINDING PROTEIN APPD"/>
    <property type="match status" value="1"/>
</dbReference>
<gene>
    <name evidence="17" type="ORF">H8730_08640</name>
</gene>
<dbReference type="EMBL" id="JACRSQ010000011">
    <property type="protein sequence ID" value="MBC8543609.1"/>
    <property type="molecule type" value="Genomic_DNA"/>
</dbReference>
<evidence type="ECO:0000259" key="16">
    <source>
        <dbReference type="PROSITE" id="PS50893"/>
    </source>
</evidence>
<evidence type="ECO:0000256" key="14">
    <source>
        <dbReference type="ARBA" id="ARBA00044143"/>
    </source>
</evidence>
<dbReference type="EC" id="7.2.2.11" evidence="13"/>
<dbReference type="Proteomes" id="UP000657006">
    <property type="component" value="Unassembled WGS sequence"/>
</dbReference>
<dbReference type="AlphaFoldDB" id="A0A926DTT9"/>
<organism evidence="17 18">
    <name type="scientific">Bianquea renquensis</name>
    <dbReference type="NCBI Taxonomy" id="2763661"/>
    <lineage>
        <taxon>Bacteria</taxon>
        <taxon>Bacillati</taxon>
        <taxon>Bacillota</taxon>
        <taxon>Clostridia</taxon>
        <taxon>Eubacteriales</taxon>
        <taxon>Bianqueaceae</taxon>
        <taxon>Bianquea</taxon>
    </lineage>
</organism>
<dbReference type="InterPro" id="IPR003593">
    <property type="entry name" value="AAA+_ATPase"/>
</dbReference>
<evidence type="ECO:0000313" key="18">
    <source>
        <dbReference type="Proteomes" id="UP000657006"/>
    </source>
</evidence>
<evidence type="ECO:0000256" key="3">
    <source>
        <dbReference type="ARBA" id="ARBA00022448"/>
    </source>
</evidence>
<dbReference type="NCBIfam" id="TIGR01727">
    <property type="entry name" value="oligo_HPY"/>
    <property type="match status" value="1"/>
</dbReference>
<dbReference type="PROSITE" id="PS50893">
    <property type="entry name" value="ABC_TRANSPORTER_2"/>
    <property type="match status" value="1"/>
</dbReference>
<dbReference type="SMART" id="SM00382">
    <property type="entry name" value="AAA"/>
    <property type="match status" value="1"/>
</dbReference>
<keyword evidence="11" id="KW-0472">Membrane</keyword>
<keyword evidence="10" id="KW-0921">Nickel transport</keyword>
<evidence type="ECO:0000256" key="4">
    <source>
        <dbReference type="ARBA" id="ARBA00022475"/>
    </source>
</evidence>
<name>A0A926DTT9_9FIRM</name>
<dbReference type="Pfam" id="PF00005">
    <property type="entry name" value="ABC_tran"/>
    <property type="match status" value="1"/>
</dbReference>
<evidence type="ECO:0000313" key="17">
    <source>
        <dbReference type="EMBL" id="MBC8543609.1"/>
    </source>
</evidence>
<evidence type="ECO:0000256" key="10">
    <source>
        <dbReference type="ARBA" id="ARBA00023112"/>
    </source>
</evidence>
<dbReference type="InterPro" id="IPR027417">
    <property type="entry name" value="P-loop_NTPase"/>
</dbReference>
<dbReference type="InterPro" id="IPR050388">
    <property type="entry name" value="ABC_Ni/Peptide_Import"/>
</dbReference>
<dbReference type="Gene3D" id="3.40.50.300">
    <property type="entry name" value="P-loop containing nucleotide triphosphate hydrolases"/>
    <property type="match status" value="1"/>
</dbReference>
<sequence>MVLTMDSNITINGLTVKFRTGHGMVTAVENVNTVFEAGKITGLIGESGSGKSVLGMSILQLLPNSAIIEGECLYKGDNLLRVRPETIRSIRGREIALIPQNPSESLNSVRRIKRQLTEAVTTHDKKKKDEAQQRAQELLQRFGFADPDEIMRRYSFQMSGGMNQRIISVLGLMDSPSWIIADEPTKGLDSILRKQVYQTLKDIAQHDTASMILITHDITLAERLCDNILVLYAGRVLEQGPTAEVLSNPQHPYTKGLVASQPSKGMHPIGGVMPEREGQMAGCNFYPRCRCALDQCAAACPAEYPCKNGSLARCFLYDRS</sequence>
<comment type="subcellular location">
    <subcellularLocation>
        <location evidence="1">Cell membrane</location>
        <topology evidence="1">Peripheral membrane protein</topology>
    </subcellularLocation>
</comment>
<dbReference type="SUPFAM" id="SSF52540">
    <property type="entry name" value="P-loop containing nucleoside triphosphate hydrolases"/>
    <property type="match status" value="1"/>
</dbReference>
<comment type="catalytic activity">
    <reaction evidence="15">
        <text>Ni(2+)(out) + ATP + H2O = Ni(2+)(in) + ADP + phosphate + H(+)</text>
        <dbReference type="Rhea" id="RHEA:15557"/>
        <dbReference type="ChEBI" id="CHEBI:15377"/>
        <dbReference type="ChEBI" id="CHEBI:15378"/>
        <dbReference type="ChEBI" id="CHEBI:30616"/>
        <dbReference type="ChEBI" id="CHEBI:43474"/>
        <dbReference type="ChEBI" id="CHEBI:49786"/>
        <dbReference type="ChEBI" id="CHEBI:456216"/>
        <dbReference type="EC" id="7.2.2.11"/>
    </reaction>
    <physiologicalReaction direction="left-to-right" evidence="15">
        <dbReference type="Rhea" id="RHEA:15558"/>
    </physiologicalReaction>
</comment>
<keyword evidence="7 17" id="KW-0067">ATP-binding</keyword>
<evidence type="ECO:0000256" key="15">
    <source>
        <dbReference type="ARBA" id="ARBA00048610"/>
    </source>
</evidence>
<keyword evidence="6" id="KW-0547">Nucleotide-binding</keyword>
<evidence type="ECO:0000256" key="9">
    <source>
        <dbReference type="ARBA" id="ARBA00023065"/>
    </source>
</evidence>
<dbReference type="Pfam" id="PF08352">
    <property type="entry name" value="oligo_HPY"/>
    <property type="match status" value="1"/>
</dbReference>
<evidence type="ECO:0000256" key="2">
    <source>
        <dbReference type="ARBA" id="ARBA00005417"/>
    </source>
</evidence>
<dbReference type="GO" id="GO:0016887">
    <property type="term" value="F:ATP hydrolysis activity"/>
    <property type="evidence" value="ECO:0007669"/>
    <property type="project" value="InterPro"/>
</dbReference>
<dbReference type="InterPro" id="IPR013563">
    <property type="entry name" value="Oligopep_ABC_C"/>
</dbReference>
<comment type="caution">
    <text evidence="17">The sequence shown here is derived from an EMBL/GenBank/DDBJ whole genome shotgun (WGS) entry which is preliminary data.</text>
</comment>
<evidence type="ECO:0000256" key="12">
    <source>
        <dbReference type="ARBA" id="ARBA00038669"/>
    </source>
</evidence>
<keyword evidence="9" id="KW-0406">Ion transport</keyword>
<evidence type="ECO:0000256" key="6">
    <source>
        <dbReference type="ARBA" id="ARBA00022741"/>
    </source>
</evidence>
<keyword evidence="5" id="KW-0533">Nickel</keyword>
<feature type="domain" description="ABC transporter" evidence="16">
    <location>
        <begin position="11"/>
        <end position="258"/>
    </location>
</feature>
<dbReference type="CDD" id="cd03257">
    <property type="entry name" value="ABC_NikE_OppD_transporters"/>
    <property type="match status" value="1"/>
</dbReference>
<keyword evidence="3" id="KW-0813">Transport</keyword>
<dbReference type="InterPro" id="IPR003439">
    <property type="entry name" value="ABC_transporter-like_ATP-bd"/>
</dbReference>
<keyword evidence="4" id="KW-1003">Cell membrane</keyword>
<keyword evidence="8" id="KW-1278">Translocase</keyword>
<evidence type="ECO:0000256" key="1">
    <source>
        <dbReference type="ARBA" id="ARBA00004202"/>
    </source>
</evidence>
<reference evidence="17" key="1">
    <citation type="submission" date="2020-08" db="EMBL/GenBank/DDBJ databases">
        <title>Genome public.</title>
        <authorList>
            <person name="Liu C."/>
            <person name="Sun Q."/>
        </authorList>
    </citation>
    <scope>NUCLEOTIDE SEQUENCE</scope>
    <source>
        <strain evidence="17">NSJ-32</strain>
    </source>
</reference>
<protein>
    <recommendedName>
        <fullName evidence="14">Nickel import system ATP-binding protein NikD</fullName>
        <ecNumber evidence="13">7.2.2.11</ecNumber>
    </recommendedName>
</protein>
<comment type="subunit">
    <text evidence="12">The complex is composed of two ATP-binding proteins (NikD and NikE), two transmembrane proteins (NikB and NikC) and a solute-binding protein (NikA).</text>
</comment>
<evidence type="ECO:0000256" key="8">
    <source>
        <dbReference type="ARBA" id="ARBA00022967"/>
    </source>
</evidence>
<evidence type="ECO:0000256" key="7">
    <source>
        <dbReference type="ARBA" id="ARBA00022840"/>
    </source>
</evidence>
<dbReference type="GO" id="GO:0015833">
    <property type="term" value="P:peptide transport"/>
    <property type="evidence" value="ECO:0007669"/>
    <property type="project" value="InterPro"/>
</dbReference>
<comment type="similarity">
    <text evidence="2">Belongs to the ABC transporter superfamily.</text>
</comment>